<dbReference type="Proteomes" id="UP000264294">
    <property type="component" value="Unassembled WGS sequence"/>
</dbReference>
<dbReference type="EMBL" id="QVOD01000005">
    <property type="protein sequence ID" value="RFT67839.1"/>
    <property type="molecule type" value="Genomic_DNA"/>
</dbReference>
<evidence type="ECO:0000313" key="3">
    <source>
        <dbReference type="Proteomes" id="UP000029389"/>
    </source>
</evidence>
<proteinExistence type="predicted"/>
<dbReference type="PATRIC" id="fig|1405.8.peg.933"/>
<name>A0A090ZI64_9BACI</name>
<dbReference type="RefSeq" id="WP_042979364.1">
    <property type="nucleotide sequence ID" value="NZ_JMQC01000008.1"/>
</dbReference>
<comment type="caution">
    <text evidence="1">The sequence shown here is derived from an EMBL/GenBank/DDBJ whole genome shotgun (WGS) entry which is preliminary data.</text>
</comment>
<organism evidence="1 3">
    <name type="scientific">Bacillus clarus</name>
    <dbReference type="NCBI Taxonomy" id="2338372"/>
    <lineage>
        <taxon>Bacteria</taxon>
        <taxon>Bacillati</taxon>
        <taxon>Bacillota</taxon>
        <taxon>Bacilli</taxon>
        <taxon>Bacillales</taxon>
        <taxon>Bacillaceae</taxon>
        <taxon>Bacillus</taxon>
        <taxon>Bacillus cereus group</taxon>
    </lineage>
</organism>
<keyword evidence="4" id="KW-1185">Reference proteome</keyword>
<dbReference type="EMBL" id="JMQC01000008">
    <property type="protein sequence ID" value="KFN03936.1"/>
    <property type="molecule type" value="Genomic_DNA"/>
</dbReference>
<gene>
    <name evidence="2" type="ORF">D0U04_07035</name>
    <name evidence="1" type="ORF">DJ93_758</name>
</gene>
<reference evidence="1 3" key="1">
    <citation type="submission" date="2014-04" db="EMBL/GenBank/DDBJ databases">
        <authorList>
            <person name="Bishop-Lilly K.A."/>
            <person name="Broomall S.M."/>
            <person name="Chain P.S."/>
            <person name="Chertkov O."/>
            <person name="Coyne S.R."/>
            <person name="Daligault H.E."/>
            <person name="Davenport K.W."/>
            <person name="Erkkila T."/>
            <person name="Frey K.G."/>
            <person name="Gibbons H.S."/>
            <person name="Gu W."/>
            <person name="Jaissle J."/>
            <person name="Johnson S.L."/>
            <person name="Koroleva G.I."/>
            <person name="Ladner J.T."/>
            <person name="Lo C.-C."/>
            <person name="Minogue T.D."/>
            <person name="Munk C."/>
            <person name="Palacios G.F."/>
            <person name="Redden C.L."/>
            <person name="Rosenzweig C.N."/>
            <person name="Scholz M.B."/>
            <person name="Teshima H."/>
            <person name="Xu Y."/>
        </authorList>
    </citation>
    <scope>NUCLEOTIDE SEQUENCE [LARGE SCALE GENOMIC DNA]</scope>
    <source>
        <strain evidence="1 3">BHP</strain>
    </source>
</reference>
<reference evidence="2 4" key="2">
    <citation type="submission" date="2018-08" db="EMBL/GenBank/DDBJ databases">
        <title>Bacillus clarus sp. nov. strain PS00077A.</title>
        <authorList>
            <person name="Mendez Acevedo M."/>
            <person name="Carroll L."/>
            <person name="Mukherjee M."/>
            <person name="Wiedmann M."/>
            <person name="Kovac J."/>
        </authorList>
    </citation>
    <scope>NUCLEOTIDE SEQUENCE [LARGE SCALE GENOMIC DNA]</scope>
    <source>
        <strain evidence="2 4">PS00077A</strain>
    </source>
</reference>
<evidence type="ECO:0000313" key="1">
    <source>
        <dbReference type="EMBL" id="KFN03936.1"/>
    </source>
</evidence>
<protein>
    <submittedName>
        <fullName evidence="2">Exosporium protein D</fullName>
    </submittedName>
</protein>
<dbReference type="Proteomes" id="UP000029389">
    <property type="component" value="Unassembled WGS sequence"/>
</dbReference>
<evidence type="ECO:0000313" key="2">
    <source>
        <dbReference type="EMBL" id="RFT67839.1"/>
    </source>
</evidence>
<accession>A0A090ZI64</accession>
<sequence>MADYFYKYGKKHYKNHSHSHHKKENCFIETHTIAGSNIPLNIIVPANTSRVVFEDSTNNHNKTLLQFHVPGTSAPIVVTIRTRNSRRPITATIATGETRILQVENFESLTVTNNTNTLSNIAIFIQKTFCICCNDHNNYYKEQSHTLNQKGNCFIETHTIAGSGTASTGNVPLDIIVPPNTSRAAFEDFTNNHNKTLLQISVPNDSGPIEVTIRTRSSSRPIIATIVPNEKRIFQVEDFQNLTLTNNSAAIDFIDIFIQKTFCICCNDQNKPCEECCHKYDHDYDC</sequence>
<dbReference type="AlphaFoldDB" id="A0A090ZI64"/>
<evidence type="ECO:0000313" key="4">
    <source>
        <dbReference type="Proteomes" id="UP000264294"/>
    </source>
</evidence>